<evidence type="ECO:0000256" key="1">
    <source>
        <dbReference type="SAM" id="MobiDB-lite"/>
    </source>
</evidence>
<dbReference type="PANTHER" id="PTHR19446">
    <property type="entry name" value="REVERSE TRANSCRIPTASES"/>
    <property type="match status" value="1"/>
</dbReference>
<keyword evidence="4" id="KW-1185">Reference proteome</keyword>
<reference evidence="3" key="1">
    <citation type="submission" date="2021-04" db="EMBL/GenBank/DDBJ databases">
        <authorList>
            <person name="Chebbi M.A.C M."/>
        </authorList>
    </citation>
    <scope>NUCLEOTIDE SEQUENCE</scope>
</reference>
<feature type="region of interest" description="Disordered" evidence="1">
    <location>
        <begin position="1"/>
        <end position="25"/>
    </location>
</feature>
<keyword evidence="3" id="KW-0808">Transferase</keyword>
<dbReference type="Proteomes" id="UP000786811">
    <property type="component" value="Unassembled WGS sequence"/>
</dbReference>
<keyword evidence="3" id="KW-0548">Nucleotidyltransferase</keyword>
<gene>
    <name evidence="3" type="ORF">HICCMSTLAB_LOCUS3698</name>
</gene>
<dbReference type="InterPro" id="IPR036691">
    <property type="entry name" value="Endo/exonu/phosph_ase_sf"/>
</dbReference>
<keyword evidence="3" id="KW-0695">RNA-directed DNA polymerase</keyword>
<dbReference type="AlphaFoldDB" id="A0A8J2MDD3"/>
<comment type="caution">
    <text evidence="3">The sequence shown here is derived from an EMBL/GenBank/DDBJ whole genome shotgun (WGS) entry which is preliminary data.</text>
</comment>
<accession>A0A8J2MDD3</accession>
<organism evidence="3 4">
    <name type="scientific">Cotesia congregata</name>
    <name type="common">Parasitoid wasp</name>
    <name type="synonym">Apanteles congregatus</name>
    <dbReference type="NCBI Taxonomy" id="51543"/>
    <lineage>
        <taxon>Eukaryota</taxon>
        <taxon>Metazoa</taxon>
        <taxon>Ecdysozoa</taxon>
        <taxon>Arthropoda</taxon>
        <taxon>Hexapoda</taxon>
        <taxon>Insecta</taxon>
        <taxon>Pterygota</taxon>
        <taxon>Neoptera</taxon>
        <taxon>Endopterygota</taxon>
        <taxon>Hymenoptera</taxon>
        <taxon>Apocrita</taxon>
        <taxon>Ichneumonoidea</taxon>
        <taxon>Braconidae</taxon>
        <taxon>Microgastrinae</taxon>
        <taxon>Cotesia</taxon>
    </lineage>
</organism>
<evidence type="ECO:0000313" key="3">
    <source>
        <dbReference type="EMBL" id="CAG5082975.1"/>
    </source>
</evidence>
<evidence type="ECO:0000313" key="4">
    <source>
        <dbReference type="Proteomes" id="UP000786811"/>
    </source>
</evidence>
<dbReference type="InterPro" id="IPR005135">
    <property type="entry name" value="Endo/exonuclease/phosphatase"/>
</dbReference>
<dbReference type="GO" id="GO:0003964">
    <property type="term" value="F:RNA-directed DNA polymerase activity"/>
    <property type="evidence" value="ECO:0007669"/>
    <property type="project" value="UniProtKB-KW"/>
</dbReference>
<evidence type="ECO:0000259" key="2">
    <source>
        <dbReference type="Pfam" id="PF14529"/>
    </source>
</evidence>
<dbReference type="SUPFAM" id="SSF56219">
    <property type="entry name" value="DNase I-like"/>
    <property type="match status" value="1"/>
</dbReference>
<name>A0A8J2MDD3_COTCN</name>
<protein>
    <submittedName>
        <fullName evidence="3">Similar to X-element\ORF2: Probable RNA-directed DNA polymerase from transposon X-element (Drosophila melanogaster)</fullName>
    </submittedName>
</protein>
<dbReference type="Gene3D" id="3.60.10.10">
    <property type="entry name" value="Endonuclease/exonuclease/phosphatase"/>
    <property type="match status" value="1"/>
</dbReference>
<proteinExistence type="predicted"/>
<feature type="domain" description="Endonuclease/exonuclease/phosphatase" evidence="2">
    <location>
        <begin position="389"/>
        <end position="531"/>
    </location>
</feature>
<sequence>MSSNQTVKYPLKVSTPTSNRGRKSNVEALARFGNQTSSKSIEKYINTPGKRKLSTTSFSVEEKQEDPLDSSKKLKTSVSQLQTVETVAMDTPEFGEVTDFKGMLSCVSTLLNRMEVKLLENGNALRKELTDFQTKNKEEIQALQTQITANEKEWRSDKEYLVNRLERMEGSIKEFHTKTNVSRNVVVEEKNIPNRRLEQFFRMSERLEHQERKEKELNLIIKGPTWEAGKEFECVRSFFLERFELDSVIDTVKVIGINRNVLVIRMSNLEAKKTILKNKGCLKGTTINVEGDRTREELIVQHEIRQEGRKAREEGITETWKTEPTRLHSFFETNYHKIWSKANKEHILGRPSGGLLLLISKKLPEPQVVEITQHWIIIELIKGQNRVVIGLCYFRPSMALNTILVPFQETISATEESFDSNIFIIGGDFNAHIAEENILPEELCSDSQLESHRLSNDKKLDARGKEFLNFMEENGLIVINGRTKSDTPARSTFTNCQNSVIDLFWVKIDSIHKITDLQVVYITSKSDHYPVKITSAFNLNTQILREGTRIVNKTNKIIWSENKAVEYKRSKAVLEVAENLDCLRTVNHRSIATNTEPWFDDECRKAKNLLNRALRVRKKIVKQCKPYDTTVQALRANFQKVTKKQRKAYITKIKKSLSNTRNGPDFWKVVKSLRQKNYSSPVISLKTWTEYLTKIYPPRISDSTLYYGVTHPYLDREINYKELDHCLTKLKNGKAPGEDTILSEHLKHLPSNWKLYIIVFFNKVLDQEITPRDWSSTFFTLLHKKGDPTAPENYRSIALTNNISKLFTTILRERLYSWAEQAAIIPESQAEVVSSCTYLGVVFSGSLHGRKAAESAISRAAIASSQTLNILAKGKADSWNTVCKLFDTTIATTLLYSAHLWGLRYHQMLEKAQENFFKRLFLLPRCTPGYALRLELGLTLVKLHKLSLGENCDPKYNWAAQFYQILKETGHEDLWENLSSQTWKDREYRLFKNYAEKLRKEDIAKWTASTFCQCRHTYGPKLEPAKYIKARCPINWLRMSINLRLANNFKLRLKHESNVCTFDPNIQCMSCNNRNYENVQHVLVECPTYTPFRNKFLFTATADENAKEKTVPECLDLHTKGDLKNLYYYMSNVLAVLYLCDDYQDP</sequence>
<dbReference type="OrthoDB" id="8040287at2759"/>
<dbReference type="EMBL" id="CAJNRD030001118">
    <property type="protein sequence ID" value="CAG5082975.1"/>
    <property type="molecule type" value="Genomic_DNA"/>
</dbReference>
<dbReference type="Pfam" id="PF14529">
    <property type="entry name" value="Exo_endo_phos_2"/>
    <property type="match status" value="1"/>
</dbReference>